<dbReference type="PANTHER" id="PTHR10277">
    <property type="entry name" value="HOMOCITRATE SYNTHASE-RELATED"/>
    <property type="match status" value="1"/>
</dbReference>
<feature type="binding site" evidence="7">
    <location>
        <position position="198"/>
    </location>
    <ligand>
        <name>Mn(2+)</name>
        <dbReference type="ChEBI" id="CHEBI:29035"/>
    </ligand>
</feature>
<dbReference type="InterPro" id="IPR050073">
    <property type="entry name" value="2-IPM_HCS-like"/>
</dbReference>
<evidence type="ECO:0000256" key="5">
    <source>
        <dbReference type="ARBA" id="ARBA00023239"/>
    </source>
</evidence>
<dbReference type="SUPFAM" id="SSF51569">
    <property type="entry name" value="Aldolase"/>
    <property type="match status" value="1"/>
</dbReference>
<feature type="binding site" evidence="7">
    <location>
        <position position="196"/>
    </location>
    <ligand>
        <name>substrate</name>
    </ligand>
</feature>
<feature type="binding site" evidence="7">
    <location>
        <position position="14"/>
    </location>
    <ligand>
        <name>Mn(2+)</name>
        <dbReference type="ChEBI" id="CHEBI:29035"/>
    </ligand>
</feature>
<dbReference type="InterPro" id="IPR017629">
    <property type="entry name" value="4OH_2_O-val_aldolase"/>
</dbReference>
<dbReference type="PANTHER" id="PTHR10277:SF9">
    <property type="entry name" value="2-ISOPROPYLMALATE SYNTHASE 1, CHLOROPLASTIC-RELATED"/>
    <property type="match status" value="1"/>
</dbReference>
<dbReference type="PROSITE" id="PS50991">
    <property type="entry name" value="PYR_CT"/>
    <property type="match status" value="1"/>
</dbReference>
<keyword evidence="4 7" id="KW-0464">Manganese</keyword>
<keyword evidence="2 7" id="KW-0479">Metal-binding</keyword>
<keyword evidence="11" id="KW-1185">Reference proteome</keyword>
<dbReference type="EC" id="4.1.3.39" evidence="7 8"/>
<dbReference type="Pfam" id="PF00682">
    <property type="entry name" value="HMGL-like"/>
    <property type="match status" value="1"/>
</dbReference>
<keyword evidence="3 7" id="KW-0058">Aromatic hydrocarbons catabolism</keyword>
<dbReference type="OrthoDB" id="9803573at2"/>
<evidence type="ECO:0000313" key="11">
    <source>
        <dbReference type="Proteomes" id="UP000094243"/>
    </source>
</evidence>
<evidence type="ECO:0000259" key="9">
    <source>
        <dbReference type="PROSITE" id="PS50991"/>
    </source>
</evidence>
<evidence type="ECO:0000256" key="1">
    <source>
        <dbReference type="ARBA" id="ARBA00008944"/>
    </source>
</evidence>
<dbReference type="AlphaFoldDB" id="A0A1E3R3U2"/>
<dbReference type="EMBL" id="MIGZ01000262">
    <property type="protein sequence ID" value="ODQ84598.1"/>
    <property type="molecule type" value="Genomic_DNA"/>
</dbReference>
<dbReference type="InterPro" id="IPR012425">
    <property type="entry name" value="DmpG_comm"/>
</dbReference>
<dbReference type="GO" id="GO:0003852">
    <property type="term" value="F:2-isopropylmalate synthase activity"/>
    <property type="evidence" value="ECO:0007669"/>
    <property type="project" value="TreeGrafter"/>
</dbReference>
<comment type="caution">
    <text evidence="10">The sequence shown here is derived from an EMBL/GenBank/DDBJ whole genome shotgun (WGS) entry which is preliminary data.</text>
</comment>
<dbReference type="RefSeq" id="WP_069408023.1">
    <property type="nucleotide sequence ID" value="NZ_MIGZ01000262.1"/>
</dbReference>
<dbReference type="GO" id="GO:0008701">
    <property type="term" value="F:4-hydroxy-2-oxovalerate aldolase activity"/>
    <property type="evidence" value="ECO:0007669"/>
    <property type="project" value="UniProtKB-UniRule"/>
</dbReference>
<evidence type="ECO:0000256" key="3">
    <source>
        <dbReference type="ARBA" id="ARBA00022797"/>
    </source>
</evidence>
<evidence type="ECO:0000256" key="4">
    <source>
        <dbReference type="ARBA" id="ARBA00023211"/>
    </source>
</evidence>
<dbReference type="Gene3D" id="1.10.8.60">
    <property type="match status" value="1"/>
</dbReference>
<comment type="catalytic activity">
    <reaction evidence="6">
        <text>(S)-4-hydroxy-2-oxohexanoate = propanal + pyruvate</text>
        <dbReference type="Rhea" id="RHEA:36003"/>
        <dbReference type="ChEBI" id="CHEBI:15361"/>
        <dbReference type="ChEBI" id="CHEBI:17153"/>
        <dbReference type="ChEBI" id="CHEBI:73142"/>
        <dbReference type="EC" id="4.1.3.43"/>
    </reaction>
    <physiologicalReaction direction="left-to-right" evidence="6">
        <dbReference type="Rhea" id="RHEA:36004"/>
    </physiologicalReaction>
</comment>
<protein>
    <recommendedName>
        <fullName evidence="7 8">4-hydroxy-2-oxovalerate aldolase</fullName>
        <shortName evidence="7">HOA</shortName>
        <ecNumber evidence="7 8">4.1.3.39</ecNumber>
    </recommendedName>
    <alternativeName>
        <fullName evidence="7">4-hydroxy-2-keto-pentanoic acid aldolase</fullName>
    </alternativeName>
    <alternativeName>
        <fullName evidence="7">4-hydroxy-2-oxopentanoate aldolase</fullName>
    </alternativeName>
</protein>
<evidence type="ECO:0000256" key="6">
    <source>
        <dbReference type="ARBA" id="ARBA00023518"/>
    </source>
</evidence>
<dbReference type="InterPro" id="IPR000891">
    <property type="entry name" value="PYR_CT"/>
</dbReference>
<gene>
    <name evidence="10" type="ORF">BHQ17_26685</name>
</gene>
<evidence type="ECO:0000313" key="10">
    <source>
        <dbReference type="EMBL" id="ODQ84598.1"/>
    </source>
</evidence>
<organism evidence="10 11">
    <name type="scientific">Mycolicibacterium holsaticum</name>
    <dbReference type="NCBI Taxonomy" id="152142"/>
    <lineage>
        <taxon>Bacteria</taxon>
        <taxon>Bacillati</taxon>
        <taxon>Actinomycetota</taxon>
        <taxon>Actinomycetes</taxon>
        <taxon>Mycobacteriales</taxon>
        <taxon>Mycobacteriaceae</taxon>
        <taxon>Mycolicibacterium</taxon>
    </lineage>
</organism>
<comment type="catalytic activity">
    <reaction evidence="7">
        <text>(S)-4-hydroxy-2-oxopentanoate = acetaldehyde + pyruvate</text>
        <dbReference type="Rhea" id="RHEA:22624"/>
        <dbReference type="ChEBI" id="CHEBI:15343"/>
        <dbReference type="ChEBI" id="CHEBI:15361"/>
        <dbReference type="ChEBI" id="CHEBI:73143"/>
        <dbReference type="EC" id="4.1.3.39"/>
    </reaction>
</comment>
<sequence length="346" mass="36260">MNRSIRLTDTTLRDGSHAVRHRFTTTQINDVVAGLDAAGVTVIEVTHGDGLAGSSFNYGFSDTDELDLIRVAVSAASRARIAVLLLPGVGTVRNLCAAHDAGASVARIATHCTEADVSIQHFGAARDLGMETVGFLMLSHRVSPEQLARQARIMVDAGCQCVYVVDSAGALLPDGVTARVSALVAELDGDAEVGVHAHQNLSLGVANSIAGVYAGARQIDGTLCGLGAGAGNTPTEILVTALDKLDVHTGVDADAILAVAEEVARPSFPRLPVIDRNSIIQGRYGVYNSFLLHAEHAAQRYGVASHEILARVGEAGYVGGQEDMIIDVAIRLASEQRQSQKQEVLA</sequence>
<reference evidence="11" key="1">
    <citation type="submission" date="2016-09" db="EMBL/GenBank/DDBJ databases">
        <authorList>
            <person name="Greninger A.L."/>
            <person name="Jerome K.R."/>
            <person name="Mcnair B."/>
            <person name="Wallis C."/>
            <person name="Fang F."/>
        </authorList>
    </citation>
    <scope>NUCLEOTIDE SEQUENCE [LARGE SCALE GENOMIC DNA]</scope>
    <source>
        <strain evidence="11">M7</strain>
    </source>
</reference>
<feature type="domain" description="Pyruvate carboxyltransferase" evidence="9">
    <location>
        <begin position="5"/>
        <end position="257"/>
    </location>
</feature>
<keyword evidence="5 7" id="KW-0456">Lyase</keyword>
<feature type="binding site" evidence="7">
    <location>
        <begin position="13"/>
        <end position="14"/>
    </location>
    <ligand>
        <name>substrate</name>
    </ligand>
</feature>
<feature type="binding site" evidence="7">
    <location>
        <position position="167"/>
    </location>
    <ligand>
        <name>substrate</name>
    </ligand>
</feature>
<feature type="binding site" evidence="7">
    <location>
        <position position="287"/>
    </location>
    <ligand>
        <name>substrate</name>
    </ligand>
</feature>
<feature type="binding site" evidence="7">
    <location>
        <position position="196"/>
    </location>
    <ligand>
        <name>Mn(2+)</name>
        <dbReference type="ChEBI" id="CHEBI:29035"/>
    </ligand>
</feature>
<dbReference type="CDD" id="cd07943">
    <property type="entry name" value="DRE_TIM_HOA"/>
    <property type="match status" value="1"/>
</dbReference>
<evidence type="ECO:0000256" key="8">
    <source>
        <dbReference type="NCBIfam" id="TIGR03217"/>
    </source>
</evidence>
<feature type="active site" description="Proton acceptor" evidence="7">
    <location>
        <position position="17"/>
    </location>
</feature>
<feature type="site" description="Transition state stabilizer" evidence="7">
    <location>
        <position position="13"/>
    </location>
</feature>
<dbReference type="GO" id="GO:0009098">
    <property type="term" value="P:L-leucine biosynthetic process"/>
    <property type="evidence" value="ECO:0007669"/>
    <property type="project" value="TreeGrafter"/>
</dbReference>
<dbReference type="NCBIfam" id="NF006049">
    <property type="entry name" value="PRK08195.1"/>
    <property type="match status" value="1"/>
</dbReference>
<evidence type="ECO:0000256" key="2">
    <source>
        <dbReference type="ARBA" id="ARBA00022723"/>
    </source>
</evidence>
<dbReference type="InterPro" id="IPR035685">
    <property type="entry name" value="DRE_TIM_HOA"/>
</dbReference>
<proteinExistence type="inferred from homology"/>
<accession>A0A1E3R3U2</accession>
<dbReference type="InterPro" id="IPR013785">
    <property type="entry name" value="Aldolase_TIM"/>
</dbReference>
<dbReference type="HAMAP" id="MF_01656">
    <property type="entry name" value="HOA"/>
    <property type="match status" value="1"/>
</dbReference>
<evidence type="ECO:0000256" key="7">
    <source>
        <dbReference type="HAMAP-Rule" id="MF_01656"/>
    </source>
</evidence>
<dbReference type="Gene3D" id="3.20.20.70">
    <property type="entry name" value="Aldolase class I"/>
    <property type="match status" value="1"/>
</dbReference>
<dbReference type="Pfam" id="PF07836">
    <property type="entry name" value="DmpG_comm"/>
    <property type="match status" value="1"/>
</dbReference>
<dbReference type="NCBIfam" id="TIGR03217">
    <property type="entry name" value="4OH_2_O_val_ald"/>
    <property type="match status" value="1"/>
</dbReference>
<dbReference type="SUPFAM" id="SSF89000">
    <property type="entry name" value="post-HMGL domain-like"/>
    <property type="match status" value="1"/>
</dbReference>
<name>A0A1E3R3U2_9MYCO</name>
<dbReference type="Proteomes" id="UP000094243">
    <property type="component" value="Unassembled WGS sequence"/>
</dbReference>
<comment type="similarity">
    <text evidence="1 7">Belongs to the 4-hydroxy-2-oxovalerate aldolase family.</text>
</comment>
<dbReference type="GO" id="GO:0030145">
    <property type="term" value="F:manganese ion binding"/>
    <property type="evidence" value="ECO:0007669"/>
    <property type="project" value="UniProtKB-UniRule"/>
</dbReference>